<keyword evidence="4" id="KW-1185">Reference proteome</keyword>
<protein>
    <submittedName>
        <fullName evidence="2">Uncharacterized protein</fullName>
    </submittedName>
</protein>
<dbReference type="AlphaFoldDB" id="A0A1R2AVA9"/>
<dbReference type="Proteomes" id="UP000187209">
    <property type="component" value="Unassembled WGS sequence"/>
</dbReference>
<evidence type="ECO:0000313" key="4">
    <source>
        <dbReference type="Proteomes" id="UP000187209"/>
    </source>
</evidence>
<feature type="transmembrane region" description="Helical" evidence="1">
    <location>
        <begin position="187"/>
        <end position="212"/>
    </location>
</feature>
<accession>A0A1R2AVA9</accession>
<comment type="caution">
    <text evidence="2">The sequence shown here is derived from an EMBL/GenBank/DDBJ whole genome shotgun (WGS) entry which is preliminary data.</text>
</comment>
<evidence type="ECO:0000313" key="2">
    <source>
        <dbReference type="EMBL" id="OMJ68471.1"/>
    </source>
</evidence>
<dbReference type="EMBL" id="MPUH01001325">
    <property type="protein sequence ID" value="OMJ68471.1"/>
    <property type="molecule type" value="Genomic_DNA"/>
</dbReference>
<keyword evidence="1" id="KW-0472">Membrane</keyword>
<dbReference type="EMBL" id="MPUH01000378">
    <property type="protein sequence ID" value="OMJ81491.1"/>
    <property type="molecule type" value="Genomic_DNA"/>
</dbReference>
<keyword evidence="1" id="KW-0812">Transmembrane</keyword>
<keyword evidence="1" id="KW-1133">Transmembrane helix</keyword>
<evidence type="ECO:0000256" key="1">
    <source>
        <dbReference type="SAM" id="Phobius"/>
    </source>
</evidence>
<feature type="transmembrane region" description="Helical" evidence="1">
    <location>
        <begin position="66"/>
        <end position="93"/>
    </location>
</feature>
<name>A0A1R2AVA9_9CILI</name>
<sequence>MTESNIEQNLDKPLIYQNDEIDICNSSLSLCSCLNRMIYEYNKPHNRVEDIILTGFPEKWIYNHSIVVFLSLLLLCFIPFVSVASLILMILFLQDLKKKYNQIRSVVKKPWKNMLVVDGIPMTFSFATFTKNNLHCLYDNTPCCFPTSYLDDLHSKIEKELLERPVITVCSSAIKTMYKSLNSPNSAIASCVIITLLSTGSTLGILLTSLFFRYF</sequence>
<gene>
    <name evidence="3" type="ORF">SteCoe_18007</name>
    <name evidence="2" type="ORF">SteCoe_34065</name>
</gene>
<evidence type="ECO:0000313" key="3">
    <source>
        <dbReference type="EMBL" id="OMJ81491.1"/>
    </source>
</evidence>
<proteinExistence type="predicted"/>
<reference evidence="2 4" key="1">
    <citation type="submission" date="2016-11" db="EMBL/GenBank/DDBJ databases">
        <title>The macronuclear genome of Stentor coeruleus: a giant cell with tiny introns.</title>
        <authorList>
            <person name="Slabodnick M."/>
            <person name="Ruby J.G."/>
            <person name="Reiff S.B."/>
            <person name="Swart E.C."/>
            <person name="Gosai S."/>
            <person name="Prabakaran S."/>
            <person name="Witkowska E."/>
            <person name="Larue G.E."/>
            <person name="Fisher S."/>
            <person name="Freeman R.M."/>
            <person name="Gunawardena J."/>
            <person name="Chu W."/>
            <person name="Stover N.A."/>
            <person name="Gregory B.D."/>
            <person name="Nowacki M."/>
            <person name="Derisi J."/>
            <person name="Roy S.W."/>
            <person name="Marshall W.F."/>
            <person name="Sood P."/>
        </authorList>
    </citation>
    <scope>NUCLEOTIDE SEQUENCE [LARGE SCALE GENOMIC DNA]</scope>
    <source>
        <strain evidence="2">WM001</strain>
    </source>
</reference>
<organism evidence="2 4">
    <name type="scientific">Stentor coeruleus</name>
    <dbReference type="NCBI Taxonomy" id="5963"/>
    <lineage>
        <taxon>Eukaryota</taxon>
        <taxon>Sar</taxon>
        <taxon>Alveolata</taxon>
        <taxon>Ciliophora</taxon>
        <taxon>Postciliodesmatophora</taxon>
        <taxon>Heterotrichea</taxon>
        <taxon>Heterotrichida</taxon>
        <taxon>Stentoridae</taxon>
        <taxon>Stentor</taxon>
    </lineage>
</organism>